<dbReference type="EMBL" id="JADPMR010000001">
    <property type="protein sequence ID" value="MBF9000566.1"/>
    <property type="molecule type" value="Genomic_DNA"/>
</dbReference>
<accession>A0ABS0GDR7</accession>
<keyword evidence="2" id="KW-1185">Reference proteome</keyword>
<dbReference type="Proteomes" id="UP000597206">
    <property type="component" value="Unassembled WGS sequence"/>
</dbReference>
<organism evidence="1 2">
    <name type="scientific">Vibrio nitrifigilis</name>
    <dbReference type="NCBI Taxonomy" id="2789781"/>
    <lineage>
        <taxon>Bacteria</taxon>
        <taxon>Pseudomonadati</taxon>
        <taxon>Pseudomonadota</taxon>
        <taxon>Gammaproteobacteria</taxon>
        <taxon>Vibrionales</taxon>
        <taxon>Vibrionaceae</taxon>
        <taxon>Vibrio</taxon>
    </lineage>
</organism>
<dbReference type="RefSeq" id="WP_196123200.1">
    <property type="nucleotide sequence ID" value="NZ_JADPMR010000001.1"/>
</dbReference>
<dbReference type="NCBIfam" id="TIGR03950">
    <property type="entry name" value="sidero_Fe_reduc"/>
    <property type="match status" value="1"/>
</dbReference>
<dbReference type="InterPro" id="IPR023998">
    <property type="entry name" value="FCR-like"/>
</dbReference>
<evidence type="ECO:0000313" key="1">
    <source>
        <dbReference type="EMBL" id="MBF9000566.1"/>
    </source>
</evidence>
<proteinExistence type="predicted"/>
<comment type="caution">
    <text evidence="1">The sequence shown here is derived from an EMBL/GenBank/DDBJ whole genome shotgun (WGS) entry which is preliminary data.</text>
</comment>
<evidence type="ECO:0000313" key="2">
    <source>
        <dbReference type="Proteomes" id="UP000597206"/>
    </source>
</evidence>
<name>A0ABS0GDR7_9VIBR</name>
<protein>
    <submittedName>
        <fullName evidence="1">Siderophore ferric iron reductase</fullName>
    </submittedName>
</protein>
<reference evidence="1 2" key="1">
    <citation type="submission" date="2020-11" db="EMBL/GenBank/DDBJ databases">
        <title>Vibrio nitrifigilis sp. nov., a marine nitrogen-fixing bacterium isolated from the lagoon sediment of an islet inside an atoll.</title>
        <authorList>
            <person name="Wang L.-T."/>
            <person name="Shieh W.Y."/>
        </authorList>
    </citation>
    <scope>NUCLEOTIDE SEQUENCE [LARGE SCALE GENOMIC DNA]</scope>
    <source>
        <strain evidence="1 2">NFV-1</strain>
    </source>
</reference>
<gene>
    <name evidence="1" type="ORF">I1A42_08330</name>
</gene>
<sequence length="258" mass="29978">MAFQLFSIIDPRFELLFEKARSVTPYLDGKICSPDNNVLLSSPQKQPEISAWIKELYQALERNHPEAGSSYWLTRTWEILCWQPIFLSFIAVYDYELNAVPPISQIAQYRDDTFVTGYSFKNGQWKTSDHQGLIRHCAHELNVLFEGYREAMSDWTRIRPGFTRHLIVDAILTNVARLRATIDNFSDDDVIQEATYWLEALDLPLKHLDVYKRKEGTGTLRMVRASCCQDYRRDGGHVCCNCPRKARNKSLEPYHHVA</sequence>